<keyword evidence="4" id="KW-1185">Reference proteome</keyword>
<keyword evidence="2" id="KW-0732">Signal</keyword>
<feature type="chain" id="PRO_5045765647" evidence="2">
    <location>
        <begin position="34"/>
        <end position="115"/>
    </location>
</feature>
<evidence type="ECO:0000256" key="2">
    <source>
        <dbReference type="SAM" id="SignalP"/>
    </source>
</evidence>
<gene>
    <name evidence="3" type="ORF">ATANTOWER_004507</name>
</gene>
<proteinExistence type="predicted"/>
<dbReference type="Proteomes" id="UP001345963">
    <property type="component" value="Unassembled WGS sequence"/>
</dbReference>
<feature type="non-terminal residue" evidence="3">
    <location>
        <position position="115"/>
    </location>
</feature>
<feature type="compositionally biased region" description="Polar residues" evidence="1">
    <location>
        <begin position="38"/>
        <end position="48"/>
    </location>
</feature>
<protein>
    <submittedName>
        <fullName evidence="3">Uncharacterized protein</fullName>
    </submittedName>
</protein>
<organism evidence="3 4">
    <name type="scientific">Ataeniobius toweri</name>
    <dbReference type="NCBI Taxonomy" id="208326"/>
    <lineage>
        <taxon>Eukaryota</taxon>
        <taxon>Metazoa</taxon>
        <taxon>Chordata</taxon>
        <taxon>Craniata</taxon>
        <taxon>Vertebrata</taxon>
        <taxon>Euteleostomi</taxon>
        <taxon>Actinopterygii</taxon>
        <taxon>Neopterygii</taxon>
        <taxon>Teleostei</taxon>
        <taxon>Neoteleostei</taxon>
        <taxon>Acanthomorphata</taxon>
        <taxon>Ovalentaria</taxon>
        <taxon>Atherinomorphae</taxon>
        <taxon>Cyprinodontiformes</taxon>
        <taxon>Goodeidae</taxon>
        <taxon>Ataeniobius</taxon>
    </lineage>
</organism>
<dbReference type="EMBL" id="JAHUTI010011328">
    <property type="protein sequence ID" value="MED6236103.1"/>
    <property type="molecule type" value="Genomic_DNA"/>
</dbReference>
<evidence type="ECO:0000256" key="1">
    <source>
        <dbReference type="SAM" id="MobiDB-lite"/>
    </source>
</evidence>
<comment type="caution">
    <text evidence="3">The sequence shown here is derived from an EMBL/GenBank/DDBJ whole genome shotgun (WGS) entry which is preliminary data.</text>
</comment>
<feature type="compositionally biased region" description="Polar residues" evidence="1">
    <location>
        <begin position="101"/>
        <end position="115"/>
    </location>
</feature>
<feature type="signal peptide" evidence="2">
    <location>
        <begin position="1"/>
        <end position="33"/>
    </location>
</feature>
<feature type="region of interest" description="Disordered" evidence="1">
    <location>
        <begin position="36"/>
        <end position="115"/>
    </location>
</feature>
<reference evidence="3 4" key="1">
    <citation type="submission" date="2021-07" db="EMBL/GenBank/DDBJ databases">
        <authorList>
            <person name="Palmer J.M."/>
        </authorList>
    </citation>
    <scope>NUCLEOTIDE SEQUENCE [LARGE SCALE GENOMIC DNA]</scope>
    <source>
        <strain evidence="3 4">AT_MEX2019</strain>
        <tissue evidence="3">Muscle</tissue>
    </source>
</reference>
<evidence type="ECO:0000313" key="3">
    <source>
        <dbReference type="EMBL" id="MED6236103.1"/>
    </source>
</evidence>
<sequence>MPRTFCSVHCPVNSLELLLANLVMSLLTSPATCYLPSDQPQEKQNICSPTYPPSNAYRSSEALPSERSNKKDLVPKTSGLFHLPSSASMEDFSPSDEFPPYSNSKISSYPFSATC</sequence>
<name>A0ABU7ADK8_9TELE</name>
<evidence type="ECO:0000313" key="4">
    <source>
        <dbReference type="Proteomes" id="UP001345963"/>
    </source>
</evidence>
<accession>A0ABU7ADK8</accession>